<dbReference type="AlphaFoldDB" id="A0A5B7HZU3"/>
<dbReference type="EMBL" id="VSRR010041011">
    <property type="protein sequence ID" value="MPC75385.1"/>
    <property type="molecule type" value="Genomic_DNA"/>
</dbReference>
<evidence type="ECO:0000313" key="2">
    <source>
        <dbReference type="EMBL" id="MPC75385.1"/>
    </source>
</evidence>
<accession>A0A5B7HZU3</accession>
<reference evidence="2 3" key="1">
    <citation type="submission" date="2019-05" db="EMBL/GenBank/DDBJ databases">
        <title>Another draft genome of Portunus trituberculatus and its Hox gene families provides insights of decapod evolution.</title>
        <authorList>
            <person name="Jeong J.-H."/>
            <person name="Song I."/>
            <person name="Kim S."/>
            <person name="Choi T."/>
            <person name="Kim D."/>
            <person name="Ryu S."/>
            <person name="Kim W."/>
        </authorList>
    </citation>
    <scope>NUCLEOTIDE SEQUENCE [LARGE SCALE GENOMIC DNA]</scope>
    <source>
        <tissue evidence="2">Muscle</tissue>
    </source>
</reference>
<evidence type="ECO:0000256" key="1">
    <source>
        <dbReference type="SAM" id="Phobius"/>
    </source>
</evidence>
<keyword evidence="1" id="KW-0812">Transmembrane</keyword>
<comment type="caution">
    <text evidence="2">The sequence shown here is derived from an EMBL/GenBank/DDBJ whole genome shotgun (WGS) entry which is preliminary data.</text>
</comment>
<feature type="transmembrane region" description="Helical" evidence="1">
    <location>
        <begin position="128"/>
        <end position="151"/>
    </location>
</feature>
<gene>
    <name evidence="2" type="ORF">E2C01_069771</name>
</gene>
<keyword evidence="1" id="KW-0472">Membrane</keyword>
<dbReference type="Proteomes" id="UP000324222">
    <property type="component" value="Unassembled WGS sequence"/>
</dbReference>
<keyword evidence="1" id="KW-1133">Transmembrane helix</keyword>
<sequence length="164" mass="17975">MSLLFLPYRQIFPFSYSSTSSSSSSSSSFFSSCDSSSFVLFCWSCTILQNKHDCRLFTRRQILGDSQAPAGSHDTCVLRSQQVWPQPPPALSRSSLSSRSSSSPITLIFYFSLATSVSSGLPSCTKHLILFFLVVVILFIPLHLLLLLLLLTIPSLKPVASGSI</sequence>
<protein>
    <submittedName>
        <fullName evidence="2">Uncharacterized protein</fullName>
    </submittedName>
</protein>
<organism evidence="2 3">
    <name type="scientific">Portunus trituberculatus</name>
    <name type="common">Swimming crab</name>
    <name type="synonym">Neptunus trituberculatus</name>
    <dbReference type="NCBI Taxonomy" id="210409"/>
    <lineage>
        <taxon>Eukaryota</taxon>
        <taxon>Metazoa</taxon>
        <taxon>Ecdysozoa</taxon>
        <taxon>Arthropoda</taxon>
        <taxon>Crustacea</taxon>
        <taxon>Multicrustacea</taxon>
        <taxon>Malacostraca</taxon>
        <taxon>Eumalacostraca</taxon>
        <taxon>Eucarida</taxon>
        <taxon>Decapoda</taxon>
        <taxon>Pleocyemata</taxon>
        <taxon>Brachyura</taxon>
        <taxon>Eubrachyura</taxon>
        <taxon>Portunoidea</taxon>
        <taxon>Portunidae</taxon>
        <taxon>Portuninae</taxon>
        <taxon>Portunus</taxon>
    </lineage>
</organism>
<keyword evidence="3" id="KW-1185">Reference proteome</keyword>
<evidence type="ECO:0000313" key="3">
    <source>
        <dbReference type="Proteomes" id="UP000324222"/>
    </source>
</evidence>
<proteinExistence type="predicted"/>
<name>A0A5B7HZU3_PORTR</name>